<accession>A0ABW6TE14</accession>
<dbReference type="EMBL" id="JBIATK010000004">
    <property type="protein sequence ID" value="MFF4024407.1"/>
    <property type="molecule type" value="Genomic_DNA"/>
</dbReference>
<proteinExistence type="predicted"/>
<evidence type="ECO:0000313" key="3">
    <source>
        <dbReference type="Proteomes" id="UP001602089"/>
    </source>
</evidence>
<dbReference type="RefSeq" id="WP_195021854.1">
    <property type="nucleotide sequence ID" value="NZ_JADLPS010000001.1"/>
</dbReference>
<feature type="transmembrane region" description="Helical" evidence="1">
    <location>
        <begin position="96"/>
        <end position="119"/>
    </location>
</feature>
<keyword evidence="3" id="KW-1185">Reference proteome</keyword>
<reference evidence="2 3" key="1">
    <citation type="submission" date="2024-10" db="EMBL/GenBank/DDBJ databases">
        <title>The Natural Products Discovery Center: Release of the First 8490 Sequenced Strains for Exploring Actinobacteria Biosynthetic Diversity.</title>
        <authorList>
            <person name="Kalkreuter E."/>
            <person name="Kautsar S.A."/>
            <person name="Yang D."/>
            <person name="Bader C.D."/>
            <person name="Teijaro C.N."/>
            <person name="Fluegel L."/>
            <person name="Davis C.M."/>
            <person name="Simpson J.R."/>
            <person name="Lauterbach L."/>
            <person name="Steele A.D."/>
            <person name="Gui C."/>
            <person name="Meng S."/>
            <person name="Li G."/>
            <person name="Viehrig K."/>
            <person name="Ye F."/>
            <person name="Su P."/>
            <person name="Kiefer A.F."/>
            <person name="Nichols A."/>
            <person name="Cepeda A.J."/>
            <person name="Yan W."/>
            <person name="Fan B."/>
            <person name="Jiang Y."/>
            <person name="Adhikari A."/>
            <person name="Zheng C.-J."/>
            <person name="Schuster L."/>
            <person name="Cowan T.M."/>
            <person name="Smanski M.J."/>
            <person name="Chevrette M.G."/>
            <person name="De Carvalho L.P.S."/>
            <person name="Shen B."/>
        </authorList>
    </citation>
    <scope>NUCLEOTIDE SEQUENCE [LARGE SCALE GENOMIC DNA]</scope>
    <source>
        <strain evidence="2 3">NPDC001867</strain>
    </source>
</reference>
<keyword evidence="1" id="KW-1133">Transmembrane helix</keyword>
<keyword evidence="1" id="KW-0472">Membrane</keyword>
<feature type="transmembrane region" description="Helical" evidence="1">
    <location>
        <begin position="12"/>
        <end position="31"/>
    </location>
</feature>
<gene>
    <name evidence="2" type="ORF">ACFYY5_16350</name>
</gene>
<evidence type="ECO:0000313" key="2">
    <source>
        <dbReference type="EMBL" id="MFF4024407.1"/>
    </source>
</evidence>
<sequence>MATAGFANHASWIAIGLVVAVVMHAALTFLWKWLNPYKSLAVDTNTGTAVTLYLGAAAAAAIVAGFAGVVIVFAIGSTSRRVRIFRFRAGEALQGAWIAVVAEPFAATLLGFIAAIVQLTSGRQIAPWFFELALALLAHGGVLLLWILNHLMEIVYADDVEADSKDREISTDSLFPPLPRNKDV</sequence>
<feature type="transmembrane region" description="Helical" evidence="1">
    <location>
        <begin position="51"/>
        <end position="75"/>
    </location>
</feature>
<dbReference type="Proteomes" id="UP001602089">
    <property type="component" value="Unassembled WGS sequence"/>
</dbReference>
<feature type="transmembrane region" description="Helical" evidence="1">
    <location>
        <begin position="125"/>
        <end position="148"/>
    </location>
</feature>
<organism evidence="2 3">
    <name type="scientific">Nocardia elegans</name>
    <dbReference type="NCBI Taxonomy" id="300029"/>
    <lineage>
        <taxon>Bacteria</taxon>
        <taxon>Bacillati</taxon>
        <taxon>Actinomycetota</taxon>
        <taxon>Actinomycetes</taxon>
        <taxon>Mycobacteriales</taxon>
        <taxon>Nocardiaceae</taxon>
        <taxon>Nocardia</taxon>
    </lineage>
</organism>
<protein>
    <submittedName>
        <fullName evidence="2">Uncharacterized protein</fullName>
    </submittedName>
</protein>
<name>A0ABW6TE14_9NOCA</name>
<evidence type="ECO:0000256" key="1">
    <source>
        <dbReference type="SAM" id="Phobius"/>
    </source>
</evidence>
<keyword evidence="1" id="KW-0812">Transmembrane</keyword>
<comment type="caution">
    <text evidence="2">The sequence shown here is derived from an EMBL/GenBank/DDBJ whole genome shotgun (WGS) entry which is preliminary data.</text>
</comment>